<keyword evidence="4 7" id="KW-0812">Transmembrane</keyword>
<comment type="subcellular location">
    <subcellularLocation>
        <location evidence="1">Cell membrane</location>
        <topology evidence="1">Multi-pass membrane protein</topology>
    </subcellularLocation>
</comment>
<evidence type="ECO:0000313" key="8">
    <source>
        <dbReference type="EMBL" id="MCL2914181.1"/>
    </source>
</evidence>
<evidence type="ECO:0000256" key="1">
    <source>
        <dbReference type="ARBA" id="ARBA00004651"/>
    </source>
</evidence>
<evidence type="ECO:0000256" key="7">
    <source>
        <dbReference type="SAM" id="Phobius"/>
    </source>
</evidence>
<dbReference type="PANTHER" id="PTHR30509">
    <property type="entry name" value="P-HYDROXYBENZOIC ACID EFFLUX PUMP SUBUNIT-RELATED"/>
    <property type="match status" value="1"/>
</dbReference>
<keyword evidence="6 7" id="KW-0472">Membrane</keyword>
<keyword evidence="9" id="KW-1185">Reference proteome</keyword>
<dbReference type="InterPro" id="IPR006726">
    <property type="entry name" value="PHBA_efflux_AaeB/fusaric-R"/>
</dbReference>
<evidence type="ECO:0000256" key="6">
    <source>
        <dbReference type="ARBA" id="ARBA00023136"/>
    </source>
</evidence>
<organism evidence="8 9">
    <name type="scientific">Shewanella corallii</name>
    <dbReference type="NCBI Taxonomy" id="560080"/>
    <lineage>
        <taxon>Bacteria</taxon>
        <taxon>Pseudomonadati</taxon>
        <taxon>Pseudomonadota</taxon>
        <taxon>Gammaproteobacteria</taxon>
        <taxon>Alteromonadales</taxon>
        <taxon>Shewanellaceae</taxon>
        <taxon>Shewanella</taxon>
    </lineage>
</organism>
<evidence type="ECO:0000256" key="3">
    <source>
        <dbReference type="ARBA" id="ARBA00022475"/>
    </source>
</evidence>
<feature type="transmembrane region" description="Helical" evidence="7">
    <location>
        <begin position="94"/>
        <end position="110"/>
    </location>
</feature>
<evidence type="ECO:0000256" key="2">
    <source>
        <dbReference type="ARBA" id="ARBA00022448"/>
    </source>
</evidence>
<comment type="caution">
    <text evidence="8">The sequence shown here is derived from an EMBL/GenBank/DDBJ whole genome shotgun (WGS) entry which is preliminary data.</text>
</comment>
<keyword evidence="2" id="KW-0813">Transport</keyword>
<accession>A0ABT0N6V2</accession>
<sequence>MSVFSPDGKFTRFIYQHARVVHAFKLFLALLIAIVINGIWPLPHFIWSMVTIVIIMLGLPQVGSALEKSLQRAIGTCVGSLCGVLLIIGFQNYWALMVLLAMAVGLVCYIGKGRYSYAYLVTGFTMIIVVGDANHDTTEAVWRTANILLGCLIAVCVSLFILPIKAKQDWRQQLSAVFAKQASMLKTHLSAGINGAEDCRAELESTMKSVLAQKKLFFSLEWESRTLRHHKQRLEQLTQEQIRLVTLMEILSQTRWRDDEYSSYAKINQLAVRLLPVLESLSQYVAGTSQSLAPLPEQMGMTLHQELLASLDEHEQHQFALTGYTWLLYQYACAVESLHADIAALGTIARSH</sequence>
<evidence type="ECO:0000256" key="5">
    <source>
        <dbReference type="ARBA" id="ARBA00022989"/>
    </source>
</evidence>
<proteinExistence type="predicted"/>
<dbReference type="EMBL" id="JAKIKT010000003">
    <property type="protein sequence ID" value="MCL2914181.1"/>
    <property type="molecule type" value="Genomic_DNA"/>
</dbReference>
<reference evidence="8 9" key="1">
    <citation type="submission" date="2022-01" db="EMBL/GenBank/DDBJ databases">
        <title>Whole genome-based taxonomy of the Shewanellaceae.</title>
        <authorList>
            <person name="Martin-Rodriguez A.J."/>
        </authorList>
    </citation>
    <scope>NUCLEOTIDE SEQUENCE [LARGE SCALE GENOMIC DNA]</scope>
    <source>
        <strain evidence="8 9">DSM 21332</strain>
    </source>
</reference>
<feature type="transmembrane region" description="Helical" evidence="7">
    <location>
        <begin position="117"/>
        <end position="134"/>
    </location>
</feature>
<evidence type="ECO:0000256" key="4">
    <source>
        <dbReference type="ARBA" id="ARBA00022692"/>
    </source>
</evidence>
<keyword evidence="5 7" id="KW-1133">Transmembrane helix</keyword>
<feature type="transmembrane region" description="Helical" evidence="7">
    <location>
        <begin position="140"/>
        <end position="162"/>
    </location>
</feature>
<dbReference type="RefSeq" id="WP_249248908.1">
    <property type="nucleotide sequence ID" value="NZ_JAKIKT010000003.1"/>
</dbReference>
<feature type="transmembrane region" description="Helical" evidence="7">
    <location>
        <begin position="45"/>
        <end position="63"/>
    </location>
</feature>
<dbReference type="Pfam" id="PF04632">
    <property type="entry name" value="FUSC"/>
    <property type="match status" value="1"/>
</dbReference>
<feature type="transmembrane region" description="Helical" evidence="7">
    <location>
        <begin position="70"/>
        <end position="88"/>
    </location>
</feature>
<feature type="transmembrane region" description="Helical" evidence="7">
    <location>
        <begin position="20"/>
        <end position="39"/>
    </location>
</feature>
<evidence type="ECO:0000313" key="9">
    <source>
        <dbReference type="Proteomes" id="UP001202831"/>
    </source>
</evidence>
<protein>
    <submittedName>
        <fullName evidence="8">FUSC family protein</fullName>
    </submittedName>
</protein>
<keyword evidence="3" id="KW-1003">Cell membrane</keyword>
<dbReference type="Proteomes" id="UP001202831">
    <property type="component" value="Unassembled WGS sequence"/>
</dbReference>
<gene>
    <name evidence="8" type="ORF">L2725_10425</name>
</gene>
<name>A0ABT0N6V2_9GAMM</name>
<dbReference type="PANTHER" id="PTHR30509:SF9">
    <property type="entry name" value="MULTIDRUG RESISTANCE PROTEIN MDTO"/>
    <property type="match status" value="1"/>
</dbReference>